<keyword evidence="1" id="KW-1133">Transmembrane helix</keyword>
<reference evidence="2" key="1">
    <citation type="submission" date="2021-04" db="EMBL/GenBank/DDBJ databases">
        <title>Draft genome of Fusarium avenaceum strain F156N33, isolated from an atmospheric sample in Virginia.</title>
        <authorList>
            <person name="Yang S."/>
            <person name="Vinatzer B.A."/>
            <person name="Coleman J."/>
        </authorList>
    </citation>
    <scope>NUCLEOTIDE SEQUENCE</scope>
    <source>
        <strain evidence="2">F156N33</strain>
    </source>
</reference>
<keyword evidence="1" id="KW-0472">Membrane</keyword>
<feature type="transmembrane region" description="Helical" evidence="1">
    <location>
        <begin position="55"/>
        <end position="77"/>
    </location>
</feature>
<keyword evidence="3" id="KW-1185">Reference proteome</keyword>
<dbReference type="EMBL" id="JAGPUO010000002">
    <property type="protein sequence ID" value="KAG5664497.1"/>
    <property type="molecule type" value="Genomic_DNA"/>
</dbReference>
<accession>A0A9P7HGT5</accession>
<dbReference type="SUPFAM" id="SSF48652">
    <property type="entry name" value="Tetraspanin"/>
    <property type="match status" value="1"/>
</dbReference>
<evidence type="ECO:0008006" key="4">
    <source>
        <dbReference type="Google" id="ProtNLM"/>
    </source>
</evidence>
<dbReference type="GO" id="GO:0016020">
    <property type="term" value="C:membrane"/>
    <property type="evidence" value="ECO:0007669"/>
    <property type="project" value="InterPro"/>
</dbReference>
<dbReference type="AlphaFoldDB" id="A0A9P7HGT5"/>
<feature type="transmembrane region" description="Helical" evidence="1">
    <location>
        <begin position="7"/>
        <end position="30"/>
    </location>
</feature>
<evidence type="ECO:0000256" key="1">
    <source>
        <dbReference type="SAM" id="Phobius"/>
    </source>
</evidence>
<protein>
    <recommendedName>
        <fullName evidence="4">Pls1 tetraspanin</fullName>
    </recommendedName>
</protein>
<evidence type="ECO:0000313" key="2">
    <source>
        <dbReference type="EMBL" id="KAG5664497.1"/>
    </source>
</evidence>
<comment type="caution">
    <text evidence="2">The sequence shown here is derived from an EMBL/GenBank/DDBJ whole genome shotgun (WGS) entry which is preliminary data.</text>
</comment>
<organism evidence="2 3">
    <name type="scientific">Fusarium avenaceum</name>
    <dbReference type="NCBI Taxonomy" id="40199"/>
    <lineage>
        <taxon>Eukaryota</taxon>
        <taxon>Fungi</taxon>
        <taxon>Dikarya</taxon>
        <taxon>Ascomycota</taxon>
        <taxon>Pezizomycotina</taxon>
        <taxon>Sordariomycetes</taxon>
        <taxon>Hypocreomycetidae</taxon>
        <taxon>Hypocreales</taxon>
        <taxon>Nectriaceae</taxon>
        <taxon>Fusarium</taxon>
        <taxon>Fusarium tricinctum species complex</taxon>
    </lineage>
</organism>
<name>A0A9P7HGT5_9HYPO</name>
<feature type="transmembrane region" description="Helical" evidence="1">
    <location>
        <begin position="89"/>
        <end position="108"/>
    </location>
</feature>
<keyword evidence="1" id="KW-0812">Transmembrane</keyword>
<evidence type="ECO:0000313" key="3">
    <source>
        <dbReference type="Proteomes" id="UP000782241"/>
    </source>
</evidence>
<sequence length="224" mass="24915">MVDKIFLCTVLADLIFLASGVMELVFSLVVKSQMDDITSDGESVTRNLLYQRFPLTAGIVNAIFILVTFTATLPGLVMPARSFLKVSGYMVTICAIFTMCVAVFLWVMTLRMKEQFFNIYIEQEPDVQSLIQNSFQCCGYDNSTSPAFVMDSVCSSPASAALLRGCATSISSFANLHIDAIFTVLFGIVGVDAIFVLCIACLLKDRKERERYRHIDEKSGYRQI</sequence>
<proteinExistence type="predicted"/>
<dbReference type="Proteomes" id="UP000782241">
    <property type="component" value="Unassembled WGS sequence"/>
</dbReference>
<feature type="transmembrane region" description="Helical" evidence="1">
    <location>
        <begin position="180"/>
        <end position="203"/>
    </location>
</feature>
<gene>
    <name evidence="2" type="ORF">KAF25_008231</name>
</gene>
<dbReference type="InterPro" id="IPR008952">
    <property type="entry name" value="Tetraspanin_EC2_sf"/>
</dbReference>